<name>A0A3D2XB17_9FIRM</name>
<accession>A0A3D2XB17</accession>
<dbReference type="PANTHER" id="PTHR43420:SF47">
    <property type="entry name" value="N-ACETYLTRANSFERASE DOMAIN-CONTAINING PROTEIN"/>
    <property type="match status" value="1"/>
</dbReference>
<dbReference type="AlphaFoldDB" id="A0A3D2XB17"/>
<evidence type="ECO:0000259" key="3">
    <source>
        <dbReference type="PROSITE" id="PS51186"/>
    </source>
</evidence>
<keyword evidence="1 4" id="KW-0808">Transferase</keyword>
<evidence type="ECO:0000256" key="1">
    <source>
        <dbReference type="ARBA" id="ARBA00022679"/>
    </source>
</evidence>
<dbReference type="PANTHER" id="PTHR43420">
    <property type="entry name" value="ACETYLTRANSFERASE"/>
    <property type="match status" value="1"/>
</dbReference>
<reference evidence="4 5" key="1">
    <citation type="journal article" date="2018" name="Nat. Biotechnol.">
        <title>A standardized bacterial taxonomy based on genome phylogeny substantially revises the tree of life.</title>
        <authorList>
            <person name="Parks D.H."/>
            <person name="Chuvochina M."/>
            <person name="Waite D.W."/>
            <person name="Rinke C."/>
            <person name="Skarshewski A."/>
            <person name="Chaumeil P.A."/>
            <person name="Hugenholtz P."/>
        </authorList>
    </citation>
    <scope>NUCLEOTIDE SEQUENCE [LARGE SCALE GENOMIC DNA]</scope>
    <source>
        <strain evidence="4">UBA11728</strain>
    </source>
</reference>
<feature type="domain" description="N-acetyltransferase" evidence="3">
    <location>
        <begin position="8"/>
        <end position="172"/>
    </location>
</feature>
<protein>
    <submittedName>
        <fullName evidence="4">GNAT family N-acetyltransferase</fullName>
    </submittedName>
</protein>
<dbReference type="Proteomes" id="UP000262969">
    <property type="component" value="Unassembled WGS sequence"/>
</dbReference>
<dbReference type="Gene3D" id="3.40.630.30">
    <property type="match status" value="1"/>
</dbReference>
<organism evidence="4 5">
    <name type="scientific">Lachnoclostridium phytofermentans</name>
    <dbReference type="NCBI Taxonomy" id="66219"/>
    <lineage>
        <taxon>Bacteria</taxon>
        <taxon>Bacillati</taxon>
        <taxon>Bacillota</taxon>
        <taxon>Clostridia</taxon>
        <taxon>Lachnospirales</taxon>
        <taxon>Lachnospiraceae</taxon>
    </lineage>
</organism>
<dbReference type="GO" id="GO:0016747">
    <property type="term" value="F:acyltransferase activity, transferring groups other than amino-acyl groups"/>
    <property type="evidence" value="ECO:0007669"/>
    <property type="project" value="InterPro"/>
</dbReference>
<dbReference type="CDD" id="cd04301">
    <property type="entry name" value="NAT_SF"/>
    <property type="match status" value="1"/>
</dbReference>
<gene>
    <name evidence="4" type="ORF">DHW61_14255</name>
</gene>
<comment type="caution">
    <text evidence="4">The sequence shown here is derived from an EMBL/GenBank/DDBJ whole genome shotgun (WGS) entry which is preliminary data.</text>
</comment>
<dbReference type="InterPro" id="IPR000182">
    <property type="entry name" value="GNAT_dom"/>
</dbReference>
<evidence type="ECO:0000313" key="4">
    <source>
        <dbReference type="EMBL" id="HCL03548.1"/>
    </source>
</evidence>
<evidence type="ECO:0000256" key="2">
    <source>
        <dbReference type="ARBA" id="ARBA00023315"/>
    </source>
</evidence>
<sequence>MKLIIEKGTLRDADELGRLYDDLNDFLACHTNYPGWKKNVYPTRDDAVEGIEEGNLFVARTEGKIVGTVILRHRPESAYALVNWQSDWDYSNILVIYTFAVHPEYLNKHVGKQIMNFILEYAEEMKMKAIRLDVYQKNIPAIRLYESCGFQYIDTVDLGYSEYGLDLFKLYQCIL</sequence>
<dbReference type="PROSITE" id="PS51186">
    <property type="entry name" value="GNAT"/>
    <property type="match status" value="1"/>
</dbReference>
<dbReference type="InterPro" id="IPR050680">
    <property type="entry name" value="YpeA/RimI_acetyltransf"/>
</dbReference>
<dbReference type="Pfam" id="PF00583">
    <property type="entry name" value="Acetyltransf_1"/>
    <property type="match status" value="1"/>
</dbReference>
<proteinExistence type="predicted"/>
<dbReference type="InterPro" id="IPR016181">
    <property type="entry name" value="Acyl_CoA_acyltransferase"/>
</dbReference>
<keyword evidence="2" id="KW-0012">Acyltransferase</keyword>
<dbReference type="SUPFAM" id="SSF55729">
    <property type="entry name" value="Acyl-CoA N-acyltransferases (Nat)"/>
    <property type="match status" value="1"/>
</dbReference>
<dbReference type="EMBL" id="DPVV01000475">
    <property type="protein sequence ID" value="HCL03548.1"/>
    <property type="molecule type" value="Genomic_DNA"/>
</dbReference>
<evidence type="ECO:0000313" key="5">
    <source>
        <dbReference type="Proteomes" id="UP000262969"/>
    </source>
</evidence>